<dbReference type="AlphaFoldDB" id="A0A6J0M8H1"/>
<organism evidence="2 3">
    <name type="scientific">Raphanus sativus</name>
    <name type="common">Radish</name>
    <name type="synonym">Raphanus raphanistrum var. sativus</name>
    <dbReference type="NCBI Taxonomy" id="3726"/>
    <lineage>
        <taxon>Eukaryota</taxon>
        <taxon>Viridiplantae</taxon>
        <taxon>Streptophyta</taxon>
        <taxon>Embryophyta</taxon>
        <taxon>Tracheophyta</taxon>
        <taxon>Spermatophyta</taxon>
        <taxon>Magnoliopsida</taxon>
        <taxon>eudicotyledons</taxon>
        <taxon>Gunneridae</taxon>
        <taxon>Pentapetalae</taxon>
        <taxon>rosids</taxon>
        <taxon>malvids</taxon>
        <taxon>Brassicales</taxon>
        <taxon>Brassicaceae</taxon>
        <taxon>Brassiceae</taxon>
        <taxon>Raphanus</taxon>
    </lineage>
</organism>
<protein>
    <submittedName>
        <fullName evidence="3">Uncharacterized protein LOC108840469</fullName>
    </submittedName>
</protein>
<feature type="compositionally biased region" description="Basic and acidic residues" evidence="1">
    <location>
        <begin position="150"/>
        <end position="167"/>
    </location>
</feature>
<evidence type="ECO:0000256" key="1">
    <source>
        <dbReference type="SAM" id="MobiDB-lite"/>
    </source>
</evidence>
<keyword evidence="2" id="KW-1185">Reference proteome</keyword>
<proteinExistence type="predicted"/>
<evidence type="ECO:0000313" key="3">
    <source>
        <dbReference type="RefSeq" id="XP_018468800.1"/>
    </source>
</evidence>
<gene>
    <name evidence="3" type="primary">LOC108840469</name>
</gene>
<reference evidence="2" key="1">
    <citation type="journal article" date="2019" name="Database">
        <title>The radish genome database (RadishGD): an integrated information resource for radish genomics.</title>
        <authorList>
            <person name="Yu H.J."/>
            <person name="Baek S."/>
            <person name="Lee Y.J."/>
            <person name="Cho A."/>
            <person name="Mun J.H."/>
        </authorList>
    </citation>
    <scope>NUCLEOTIDE SEQUENCE [LARGE SCALE GENOMIC DNA]</scope>
    <source>
        <strain evidence="2">cv. WK10039</strain>
    </source>
</reference>
<accession>A0A6J0M8H1</accession>
<name>A0A6J0M8H1_RAPSA</name>
<reference evidence="3" key="2">
    <citation type="submission" date="2025-08" db="UniProtKB">
        <authorList>
            <consortium name="RefSeq"/>
        </authorList>
    </citation>
    <scope>IDENTIFICATION</scope>
    <source>
        <tissue evidence="3">Leaf</tissue>
    </source>
</reference>
<feature type="region of interest" description="Disordered" evidence="1">
    <location>
        <begin position="138"/>
        <end position="167"/>
    </location>
</feature>
<sequence>MASSVLSLGKAFKAAATRKVFVAAKKRCDASVGCGESMCKFMEACERQKANFASGVKQTSPLQFTDTRQACEAFSETFTGFFVGVGFLVSGFAYNQVVRAYDNRQTSQKIHVLNLSVSKCKEDIGDLKEVVEECEREREKEKMEKKAKKEKKEMEKKKKEEKEKKKN</sequence>
<dbReference type="GeneID" id="108840469"/>
<dbReference type="RefSeq" id="XP_018468800.1">
    <property type="nucleotide sequence ID" value="XM_018613298.2"/>
</dbReference>
<dbReference type="KEGG" id="rsz:108840469"/>
<evidence type="ECO:0000313" key="2">
    <source>
        <dbReference type="Proteomes" id="UP000504610"/>
    </source>
</evidence>
<dbReference type="Proteomes" id="UP000504610">
    <property type="component" value="Chromosome 2"/>
</dbReference>